<evidence type="ECO:0000256" key="1">
    <source>
        <dbReference type="SAM" id="SignalP"/>
    </source>
</evidence>
<organism evidence="2 3">
    <name type="scientific">Pocillopora damicornis</name>
    <name type="common">Cauliflower coral</name>
    <name type="synonym">Millepora damicornis</name>
    <dbReference type="NCBI Taxonomy" id="46731"/>
    <lineage>
        <taxon>Eukaryota</taxon>
        <taxon>Metazoa</taxon>
        <taxon>Cnidaria</taxon>
        <taxon>Anthozoa</taxon>
        <taxon>Hexacorallia</taxon>
        <taxon>Scleractinia</taxon>
        <taxon>Astrocoeniina</taxon>
        <taxon>Pocilloporidae</taxon>
        <taxon>Pocillopora</taxon>
    </lineage>
</organism>
<protein>
    <submittedName>
        <fullName evidence="2">Uncharacterized protein</fullName>
    </submittedName>
</protein>
<keyword evidence="3" id="KW-1185">Reference proteome</keyword>
<gene>
    <name evidence="2" type="ORF">pdam_00000556</name>
</gene>
<dbReference type="OrthoDB" id="5954908at2759"/>
<feature type="chain" id="PRO_5018132041" evidence="1">
    <location>
        <begin position="28"/>
        <end position="227"/>
    </location>
</feature>
<feature type="signal peptide" evidence="1">
    <location>
        <begin position="1"/>
        <end position="27"/>
    </location>
</feature>
<comment type="caution">
    <text evidence="2">The sequence shown here is derived from an EMBL/GenBank/DDBJ whole genome shotgun (WGS) entry which is preliminary data.</text>
</comment>
<sequence>MMVSPNSALLFPVLTSLCSFFLDVAYSTVDTSKSETYIIKDCNSIQYRLMVDLGEPPFPDTACEIKQKTITCFEKSEGSGDLLDQDRFLLLKSATVDKVLMCPDLDYQKLQDSIQNSAAAQKLSKEYPTEIQQLPEKCAFDIHKNCEKKIFDQVVVNHLSWPETTKWRQCYLKALLQTPCSALILQNYAALQEKFGESFRKKEFDLGLYGIFMNDHHLQSNGTVEIL</sequence>
<proteinExistence type="predicted"/>
<name>A0A3M6TYF5_POCDA</name>
<evidence type="ECO:0000313" key="2">
    <source>
        <dbReference type="EMBL" id="RMX46381.1"/>
    </source>
</evidence>
<accession>A0A3M6TYF5</accession>
<dbReference type="AlphaFoldDB" id="A0A3M6TYF5"/>
<keyword evidence="1" id="KW-0732">Signal</keyword>
<dbReference type="EMBL" id="RCHS01002704">
    <property type="protein sequence ID" value="RMX46381.1"/>
    <property type="molecule type" value="Genomic_DNA"/>
</dbReference>
<dbReference type="Proteomes" id="UP000275408">
    <property type="component" value="Unassembled WGS sequence"/>
</dbReference>
<reference evidence="2 3" key="1">
    <citation type="journal article" date="2018" name="Sci. Rep.">
        <title>Comparative analysis of the Pocillopora damicornis genome highlights role of immune system in coral evolution.</title>
        <authorList>
            <person name="Cunning R."/>
            <person name="Bay R.A."/>
            <person name="Gillette P."/>
            <person name="Baker A.C."/>
            <person name="Traylor-Knowles N."/>
        </authorList>
    </citation>
    <scope>NUCLEOTIDE SEQUENCE [LARGE SCALE GENOMIC DNA]</scope>
    <source>
        <strain evidence="2">RSMAS</strain>
        <tissue evidence="2">Whole animal</tissue>
    </source>
</reference>
<evidence type="ECO:0000313" key="3">
    <source>
        <dbReference type="Proteomes" id="UP000275408"/>
    </source>
</evidence>